<dbReference type="EMBL" id="ML210157">
    <property type="protein sequence ID" value="TFK28292.1"/>
    <property type="molecule type" value="Genomic_DNA"/>
</dbReference>
<evidence type="ECO:0000313" key="2">
    <source>
        <dbReference type="Proteomes" id="UP000307440"/>
    </source>
</evidence>
<evidence type="ECO:0000313" key="1">
    <source>
        <dbReference type="EMBL" id="TFK28292.1"/>
    </source>
</evidence>
<sequence>MSSTAEAITTNDGETIDLNEDVVWTTAKSRNGVSFEIGTLKSAGAGGRGSSYAELQSEAAEPGSVEIIVGVDWYVTKDDNWKDVSQEVKNIGISRYYLTNSLHPLFEYVLGFTNTKGWGFVFGDRGGDLYTCTTDFNGDHLFRYNSLKPTIRSVA</sequence>
<name>A0A5C3L6M1_COPMA</name>
<organism evidence="1 2">
    <name type="scientific">Coprinopsis marcescibilis</name>
    <name type="common">Agaric fungus</name>
    <name type="synonym">Psathyrella marcescibilis</name>
    <dbReference type="NCBI Taxonomy" id="230819"/>
    <lineage>
        <taxon>Eukaryota</taxon>
        <taxon>Fungi</taxon>
        <taxon>Dikarya</taxon>
        <taxon>Basidiomycota</taxon>
        <taxon>Agaricomycotina</taxon>
        <taxon>Agaricomycetes</taxon>
        <taxon>Agaricomycetidae</taxon>
        <taxon>Agaricales</taxon>
        <taxon>Agaricineae</taxon>
        <taxon>Psathyrellaceae</taxon>
        <taxon>Coprinopsis</taxon>
    </lineage>
</organism>
<dbReference type="AlphaFoldDB" id="A0A5C3L6M1"/>
<protein>
    <submittedName>
        <fullName evidence="1">Uncharacterized protein</fullName>
    </submittedName>
</protein>
<dbReference type="Proteomes" id="UP000307440">
    <property type="component" value="Unassembled WGS sequence"/>
</dbReference>
<reference evidence="1 2" key="1">
    <citation type="journal article" date="2019" name="Nat. Ecol. Evol.">
        <title>Megaphylogeny resolves global patterns of mushroom evolution.</title>
        <authorList>
            <person name="Varga T."/>
            <person name="Krizsan K."/>
            <person name="Foldi C."/>
            <person name="Dima B."/>
            <person name="Sanchez-Garcia M."/>
            <person name="Sanchez-Ramirez S."/>
            <person name="Szollosi G.J."/>
            <person name="Szarkandi J.G."/>
            <person name="Papp V."/>
            <person name="Albert L."/>
            <person name="Andreopoulos W."/>
            <person name="Angelini C."/>
            <person name="Antonin V."/>
            <person name="Barry K.W."/>
            <person name="Bougher N.L."/>
            <person name="Buchanan P."/>
            <person name="Buyck B."/>
            <person name="Bense V."/>
            <person name="Catcheside P."/>
            <person name="Chovatia M."/>
            <person name="Cooper J."/>
            <person name="Damon W."/>
            <person name="Desjardin D."/>
            <person name="Finy P."/>
            <person name="Geml J."/>
            <person name="Haridas S."/>
            <person name="Hughes K."/>
            <person name="Justo A."/>
            <person name="Karasinski D."/>
            <person name="Kautmanova I."/>
            <person name="Kiss B."/>
            <person name="Kocsube S."/>
            <person name="Kotiranta H."/>
            <person name="LaButti K.M."/>
            <person name="Lechner B.E."/>
            <person name="Liimatainen K."/>
            <person name="Lipzen A."/>
            <person name="Lukacs Z."/>
            <person name="Mihaltcheva S."/>
            <person name="Morgado L.N."/>
            <person name="Niskanen T."/>
            <person name="Noordeloos M.E."/>
            <person name="Ohm R.A."/>
            <person name="Ortiz-Santana B."/>
            <person name="Ovrebo C."/>
            <person name="Racz N."/>
            <person name="Riley R."/>
            <person name="Savchenko A."/>
            <person name="Shiryaev A."/>
            <person name="Soop K."/>
            <person name="Spirin V."/>
            <person name="Szebenyi C."/>
            <person name="Tomsovsky M."/>
            <person name="Tulloss R.E."/>
            <person name="Uehling J."/>
            <person name="Grigoriev I.V."/>
            <person name="Vagvolgyi C."/>
            <person name="Papp T."/>
            <person name="Martin F.M."/>
            <person name="Miettinen O."/>
            <person name="Hibbett D.S."/>
            <person name="Nagy L.G."/>
        </authorList>
    </citation>
    <scope>NUCLEOTIDE SEQUENCE [LARGE SCALE GENOMIC DNA]</scope>
    <source>
        <strain evidence="1 2">CBS 121175</strain>
    </source>
</reference>
<keyword evidence="2" id="KW-1185">Reference proteome</keyword>
<accession>A0A5C3L6M1</accession>
<proteinExistence type="predicted"/>
<gene>
    <name evidence="1" type="ORF">FA15DRAFT_701181</name>
</gene>
<dbReference type="OrthoDB" id="2916431at2759"/>